<comment type="cofactor">
    <cofactor evidence="8">
        <name>S-adenosyl-L-methionine</name>
        <dbReference type="ChEBI" id="CHEBI:59789"/>
    </cofactor>
    <text evidence="8">Binds 1 S-adenosyl-L-methionine per subunit.</text>
</comment>
<feature type="binding site" evidence="8">
    <location>
        <position position="44"/>
    </location>
    <ligand>
        <name>[4Fe-4S] cluster</name>
        <dbReference type="ChEBI" id="CHEBI:49883"/>
        <note>4Fe-4S-S-AdoMet</note>
    </ligand>
</feature>
<dbReference type="PROSITE" id="PS51918">
    <property type="entry name" value="RADICAL_SAM"/>
    <property type="match status" value="1"/>
</dbReference>
<feature type="binding site" evidence="8">
    <location>
        <position position="87"/>
    </location>
    <ligand>
        <name>S-adenosyl-L-methionine</name>
        <dbReference type="ChEBI" id="CHEBI:59789"/>
    </ligand>
</feature>
<evidence type="ECO:0000256" key="8">
    <source>
        <dbReference type="HAMAP-Rule" id="MF_00917"/>
    </source>
</evidence>
<comment type="caution">
    <text evidence="8">Lacks conserved residue(s) required for the propagation of feature annotation.</text>
</comment>
<feature type="compositionally biased region" description="Basic and acidic residues" evidence="9">
    <location>
        <begin position="200"/>
        <end position="222"/>
    </location>
</feature>
<accession>A0A6H2GT14</accession>
<evidence type="ECO:0000256" key="1">
    <source>
        <dbReference type="ARBA" id="ARBA00022485"/>
    </source>
</evidence>
<comment type="function">
    <text evidence="8">Catalyzes the complex heterocyclic radical-mediated conversion of 6-carboxy-5,6,7,8-tetrahydropterin (CPH4) to 7-carboxy-7-deazaguanine (CDG), a step common to the biosynthetic pathways of all 7-deazapurine-containing compounds.</text>
</comment>
<dbReference type="GO" id="GO:0000287">
    <property type="term" value="F:magnesium ion binding"/>
    <property type="evidence" value="ECO:0007669"/>
    <property type="project" value="UniProtKB-UniRule"/>
</dbReference>
<feature type="binding site" evidence="8">
    <location>
        <position position="37"/>
    </location>
    <ligand>
        <name>[4Fe-4S] cluster</name>
        <dbReference type="ChEBI" id="CHEBI:49883"/>
        <note>4Fe-4S-S-AdoMet</note>
    </ligand>
</feature>
<protein>
    <recommendedName>
        <fullName evidence="8">7-carboxy-7-deazaguanine synthase</fullName>
        <shortName evidence="8">CDG synthase</shortName>
        <ecNumber evidence="8">4.3.99.3</ecNumber>
    </recommendedName>
    <alternativeName>
        <fullName evidence="8">Queuosine biosynthesis protein QueE</fullName>
    </alternativeName>
</protein>
<dbReference type="InterPro" id="IPR013785">
    <property type="entry name" value="Aldolase_TIM"/>
</dbReference>
<feature type="binding site" evidence="8">
    <location>
        <begin position="43"/>
        <end position="45"/>
    </location>
    <ligand>
        <name>S-adenosyl-L-methionine</name>
        <dbReference type="ChEBI" id="CHEBI:59789"/>
    </ligand>
</feature>
<feature type="binding site" evidence="8">
    <location>
        <position position="33"/>
    </location>
    <ligand>
        <name>substrate</name>
    </ligand>
</feature>
<dbReference type="EMBL" id="CP051428">
    <property type="protein sequence ID" value="QJC50571.1"/>
    <property type="molecule type" value="Genomic_DNA"/>
</dbReference>
<feature type="region of interest" description="Disordered" evidence="9">
    <location>
        <begin position="175"/>
        <end position="238"/>
    </location>
</feature>
<evidence type="ECO:0000256" key="5">
    <source>
        <dbReference type="ARBA" id="ARBA00023004"/>
    </source>
</evidence>
<dbReference type="KEGG" id="palr:HGI30_02485"/>
<feature type="binding site" evidence="8">
    <location>
        <position position="41"/>
    </location>
    <ligand>
        <name>[4Fe-4S] cluster</name>
        <dbReference type="ChEBI" id="CHEBI:49883"/>
        <note>4Fe-4S-S-AdoMet</note>
    </ligand>
</feature>
<comment type="cofactor">
    <cofactor evidence="8">
        <name>Mg(2+)</name>
        <dbReference type="ChEBI" id="CHEBI:18420"/>
    </cofactor>
</comment>
<comment type="similarity">
    <text evidence="8">Belongs to the radical SAM superfamily. 7-carboxy-7-deazaguanine synthase family.</text>
</comment>
<comment type="catalytic activity">
    <reaction evidence="8">
        <text>6-carboxy-5,6,7,8-tetrahydropterin + H(+) = 7-carboxy-7-carbaguanine + NH4(+)</text>
        <dbReference type="Rhea" id="RHEA:27974"/>
        <dbReference type="ChEBI" id="CHEBI:15378"/>
        <dbReference type="ChEBI" id="CHEBI:28938"/>
        <dbReference type="ChEBI" id="CHEBI:61032"/>
        <dbReference type="ChEBI" id="CHEBI:61036"/>
        <dbReference type="EC" id="4.3.99.3"/>
    </reaction>
</comment>
<organism evidence="11 12">
    <name type="scientific">Paenibacillus albicereus</name>
    <dbReference type="NCBI Taxonomy" id="2726185"/>
    <lineage>
        <taxon>Bacteria</taxon>
        <taxon>Bacillati</taxon>
        <taxon>Bacillota</taxon>
        <taxon>Bacilli</taxon>
        <taxon>Bacillales</taxon>
        <taxon>Paenibacillaceae</taxon>
        <taxon>Paenibacillus</taxon>
    </lineage>
</organism>
<feature type="binding site" evidence="8">
    <location>
        <begin position="18"/>
        <end position="20"/>
    </location>
    <ligand>
        <name>substrate</name>
    </ligand>
</feature>
<evidence type="ECO:0000256" key="7">
    <source>
        <dbReference type="ARBA" id="ARBA00023239"/>
    </source>
</evidence>
<evidence type="ECO:0000313" key="11">
    <source>
        <dbReference type="EMBL" id="QJC50571.1"/>
    </source>
</evidence>
<keyword evidence="3 8" id="KW-0479">Metal-binding</keyword>
<keyword evidence="4 8" id="KW-0460">Magnesium</keyword>
<evidence type="ECO:0000259" key="10">
    <source>
        <dbReference type="PROSITE" id="PS51918"/>
    </source>
</evidence>
<dbReference type="SFLD" id="SFLDS00029">
    <property type="entry name" value="Radical_SAM"/>
    <property type="match status" value="1"/>
</dbReference>
<dbReference type="InterPro" id="IPR058240">
    <property type="entry name" value="rSAM_sf"/>
</dbReference>
<dbReference type="Gene3D" id="3.20.20.70">
    <property type="entry name" value="Aldolase class I"/>
    <property type="match status" value="1"/>
</dbReference>
<feature type="compositionally biased region" description="Low complexity" evidence="9">
    <location>
        <begin position="176"/>
        <end position="186"/>
    </location>
</feature>
<evidence type="ECO:0000256" key="9">
    <source>
        <dbReference type="SAM" id="MobiDB-lite"/>
    </source>
</evidence>
<feature type="binding site" evidence="8">
    <location>
        <position position="85"/>
    </location>
    <ligand>
        <name>substrate</name>
    </ligand>
</feature>
<dbReference type="UniPathway" id="UPA00391"/>
<dbReference type="Pfam" id="PF04055">
    <property type="entry name" value="Radical_SAM"/>
    <property type="match status" value="1"/>
</dbReference>
<gene>
    <name evidence="8 11" type="primary">queE</name>
    <name evidence="11" type="ORF">HGI30_02485</name>
</gene>
<evidence type="ECO:0000313" key="12">
    <source>
        <dbReference type="Proteomes" id="UP000502136"/>
    </source>
</evidence>
<comment type="subunit">
    <text evidence="8">Homodimer.</text>
</comment>
<feature type="domain" description="Radical SAM core" evidence="10">
    <location>
        <begin position="24"/>
        <end position="223"/>
    </location>
</feature>
<evidence type="ECO:0000256" key="6">
    <source>
        <dbReference type="ARBA" id="ARBA00023014"/>
    </source>
</evidence>
<dbReference type="Proteomes" id="UP000502136">
    <property type="component" value="Chromosome"/>
</dbReference>
<dbReference type="InterPro" id="IPR017742">
    <property type="entry name" value="Deazaguanine_synth"/>
</dbReference>
<dbReference type="GO" id="GO:0008616">
    <property type="term" value="P:tRNA queuosine(34) biosynthetic process"/>
    <property type="evidence" value="ECO:0007669"/>
    <property type="project" value="UniProtKB-UniRule"/>
</dbReference>
<dbReference type="AlphaFoldDB" id="A0A6H2GT14"/>
<keyword evidence="6 8" id="KW-0411">Iron-sulfur</keyword>
<sequence length="314" mass="33504">MGERRTRIPVLETFGPTVQGEGMVIGVKTCFVRTAGCDYSCSWCDSAFTWDGSAKADIRWLEPEDVLTELKALSGGEWPGHVTLSGGNPALLPQLGGLIALLQGGGTIVALETQGSRWQDWFPAVDELTLSPKPPSSGMATDWARLDEIVERLAAAGRTPSLKVVVMEEPFDGPQAAGSSGMASGAAGAGSAGESCGARSADETSELKSADEATRSRSREGASRSTSADGTSEAARPGSDLAYAKEVHRRFPAVPMFLQAGNDRLDEPEPAALREHLAARYERLVDAVMADPDWRRVRVLPQLHAWLWGNKRGV</sequence>
<dbReference type="GO" id="GO:0016840">
    <property type="term" value="F:carbon-nitrogen lyase activity"/>
    <property type="evidence" value="ECO:0007669"/>
    <property type="project" value="UniProtKB-UniRule"/>
</dbReference>
<dbReference type="InterPro" id="IPR024924">
    <property type="entry name" value="7-CO-7-deazaguanine_synth-like"/>
</dbReference>
<dbReference type="InterPro" id="IPR007197">
    <property type="entry name" value="rSAM"/>
</dbReference>
<reference evidence="11 12" key="1">
    <citation type="submission" date="2020-04" db="EMBL/GenBank/DDBJ databases">
        <title>Novel Paenibacillus strain UniB2 isolated from commercial digestive syrup.</title>
        <authorList>
            <person name="Thorat V."/>
            <person name="Kirdat K."/>
            <person name="Tiwarekar B."/>
            <person name="Yadav A."/>
        </authorList>
    </citation>
    <scope>NUCLEOTIDE SEQUENCE [LARGE SCALE GENOMIC DNA]</scope>
    <source>
        <strain evidence="11 12">UniB2</strain>
    </source>
</reference>
<proteinExistence type="inferred from homology"/>
<keyword evidence="12" id="KW-1185">Reference proteome</keyword>
<evidence type="ECO:0000256" key="4">
    <source>
        <dbReference type="ARBA" id="ARBA00022842"/>
    </source>
</evidence>
<name>A0A6H2GT14_9BACL</name>
<evidence type="ECO:0000256" key="3">
    <source>
        <dbReference type="ARBA" id="ARBA00022723"/>
    </source>
</evidence>
<dbReference type="HAMAP" id="MF_00917">
    <property type="entry name" value="QueE"/>
    <property type="match status" value="1"/>
</dbReference>
<dbReference type="NCBIfam" id="TIGR03365">
    <property type="entry name" value="Bsubt_queE"/>
    <property type="match status" value="1"/>
</dbReference>
<dbReference type="PANTHER" id="PTHR42836">
    <property type="entry name" value="7-CARBOXY-7-DEAZAGUANINE SYNTHASE"/>
    <property type="match status" value="1"/>
</dbReference>
<comment type="pathway">
    <text evidence="8">Purine metabolism; 7-cyano-7-deazaguanine biosynthesis.</text>
</comment>
<feature type="binding site" evidence="8">
    <location>
        <position position="46"/>
    </location>
    <ligand>
        <name>Mg(2+)</name>
        <dbReference type="ChEBI" id="CHEBI:18420"/>
    </ligand>
</feature>
<dbReference type="SUPFAM" id="SSF102114">
    <property type="entry name" value="Radical SAM enzymes"/>
    <property type="match status" value="1"/>
</dbReference>
<keyword evidence="2 8" id="KW-0949">S-adenosyl-L-methionine</keyword>
<keyword evidence="1 8" id="KW-0004">4Fe-4S</keyword>
<dbReference type="GO" id="GO:0051539">
    <property type="term" value="F:4 iron, 4 sulfur cluster binding"/>
    <property type="evidence" value="ECO:0007669"/>
    <property type="project" value="UniProtKB-UniRule"/>
</dbReference>
<feature type="binding site" evidence="8">
    <location>
        <begin position="131"/>
        <end position="133"/>
    </location>
    <ligand>
        <name>S-adenosyl-L-methionine</name>
        <dbReference type="ChEBI" id="CHEBI:59789"/>
    </ligand>
</feature>
<dbReference type="GO" id="GO:1904047">
    <property type="term" value="F:S-adenosyl-L-methionine binding"/>
    <property type="evidence" value="ECO:0007669"/>
    <property type="project" value="UniProtKB-UniRule"/>
</dbReference>
<keyword evidence="8" id="KW-0671">Queuosine biosynthesis</keyword>
<dbReference type="EC" id="4.3.99.3" evidence="8"/>
<keyword evidence="7 8" id="KW-0456">Lyase</keyword>
<keyword evidence="5 8" id="KW-0408">Iron</keyword>
<evidence type="ECO:0000256" key="2">
    <source>
        <dbReference type="ARBA" id="ARBA00022691"/>
    </source>
</evidence>
<comment type="cofactor">
    <cofactor evidence="8">
        <name>[4Fe-4S] cluster</name>
        <dbReference type="ChEBI" id="CHEBI:49883"/>
    </cofactor>
    <text evidence="8">Binds 1 [4Fe-4S] cluster. The cluster is coordinated with 3 cysteines and an exchangeable S-adenosyl-L-methionine.</text>
</comment>
<dbReference type="PANTHER" id="PTHR42836:SF1">
    <property type="entry name" value="7-CARBOXY-7-DEAZAGUANINE SYNTHASE"/>
    <property type="match status" value="1"/>
</dbReference>